<keyword evidence="2" id="KW-0315">Glutamine amidotransferase</keyword>
<dbReference type="InterPro" id="IPR017926">
    <property type="entry name" value="GATASE"/>
</dbReference>
<sequence length="729" mass="76674">MDHPLLSRIAASDGELPFALLRRHGGPDVEVLTGEVVDVDRLADIPLDGRAVLSAVPFRQVRERGFAAHDDGAPLRSLIVSESERMPLLDVLAALPAVPAPAEAQGFDVPDEEYARIVRRVIDDEIGRGEGANFVVKRSFVGHTDAPAVPALLSWFRALLTDESGAYWTFAVHLPGGRALSMVGATPERHLSVRDGVAMMNPISGTYRHPAGGPTRAGVLDFLADVKESEELFMVVDEEMKMMSAVCPAGGRILGPYLKQMSRLTHTEYLLEGRTSLDVREALRRTMFAPTVTGSPLQNACTVIARHEPKGRGYYAGVLALFEPSAALVDSAQPAALVDSAQPRAALVDSAQPAALVDSAQPNGDRHSYALDAPILIRTAYLGEGGRIEVPAGATLVRHSTPEGEVAETAAKASGVLAALGLLPPAGPGLHSAAPSRPAGQAAPSRPAGQAAPRRPAGQEGPADLASLPGVAEALAARNERLASFWVRPQGADAAASPLAGKSALVIDNEDQFTTMLAHQLRHLGLEVRLAHWAAVERVDEDDLVVFGPGPGDPRDLSERRIARLRALMLERVRAAAPLLAVCLSHQVLAGLAGYDLAPLPAPRQGVRLDVDVFGEPAAIGFYNTFGARAAATASHAEVRLEASVDPDGIVTALRGPGIASIQGHLESVLSGDGFATLRRLTEHALASRSDLFPFRTDAPAAAGTDVRNGNSLPGSRVPGNRVPAPRGA</sequence>
<evidence type="ECO:0000256" key="3">
    <source>
        <dbReference type="ARBA" id="ARBA00023239"/>
    </source>
</evidence>
<evidence type="ECO:0000313" key="8">
    <source>
        <dbReference type="EMBL" id="GAA4191099.1"/>
    </source>
</evidence>
<feature type="region of interest" description="Disordered" evidence="5">
    <location>
        <begin position="428"/>
        <end position="465"/>
    </location>
</feature>
<evidence type="ECO:0000259" key="7">
    <source>
        <dbReference type="Pfam" id="PF00425"/>
    </source>
</evidence>
<dbReference type="PRINTS" id="PR00097">
    <property type="entry name" value="ANTSNTHASEII"/>
</dbReference>
<dbReference type="Gene3D" id="3.40.50.880">
    <property type="match status" value="1"/>
</dbReference>
<evidence type="ECO:0000259" key="6">
    <source>
        <dbReference type="Pfam" id="PF00117"/>
    </source>
</evidence>
<keyword evidence="3" id="KW-0456">Lyase</keyword>
<feature type="compositionally biased region" description="Low complexity" evidence="5">
    <location>
        <begin position="428"/>
        <end position="459"/>
    </location>
</feature>
<dbReference type="RefSeq" id="WP_344776688.1">
    <property type="nucleotide sequence ID" value="NZ_BAABBX010000015.1"/>
</dbReference>
<dbReference type="Pfam" id="PF00425">
    <property type="entry name" value="Chorismate_bind"/>
    <property type="match status" value="1"/>
</dbReference>
<reference evidence="9" key="1">
    <citation type="journal article" date="2019" name="Int. J. Syst. Evol. Microbiol.">
        <title>The Global Catalogue of Microorganisms (GCM) 10K type strain sequencing project: providing services to taxonomists for standard genome sequencing and annotation.</title>
        <authorList>
            <consortium name="The Broad Institute Genomics Platform"/>
            <consortium name="The Broad Institute Genome Sequencing Center for Infectious Disease"/>
            <person name="Wu L."/>
            <person name="Ma J."/>
        </authorList>
    </citation>
    <scope>NUCLEOTIDE SEQUENCE [LARGE SCALE GENOMIC DNA]</scope>
    <source>
        <strain evidence="9">JCM 17593</strain>
    </source>
</reference>
<feature type="domain" description="Glutamine amidotransferase" evidence="6">
    <location>
        <begin position="505"/>
        <end position="678"/>
    </location>
</feature>
<dbReference type="PANTHER" id="PTHR11236">
    <property type="entry name" value="AMINOBENZOATE/ANTHRANILATE SYNTHASE"/>
    <property type="match status" value="1"/>
</dbReference>
<name>A0ABP8AUS8_9MICO</name>
<dbReference type="SUPFAM" id="SSF52317">
    <property type="entry name" value="Class I glutamine amidotransferase-like"/>
    <property type="match status" value="1"/>
</dbReference>
<comment type="caution">
    <text evidence="8">The sequence shown here is derived from an EMBL/GenBank/DDBJ whole genome shotgun (WGS) entry which is preliminary data.</text>
</comment>
<dbReference type="InterPro" id="IPR006221">
    <property type="entry name" value="TrpG/PapA_dom"/>
</dbReference>
<keyword evidence="9" id="KW-1185">Reference proteome</keyword>
<dbReference type="PROSITE" id="PS51273">
    <property type="entry name" value="GATASE_TYPE_1"/>
    <property type="match status" value="1"/>
</dbReference>
<dbReference type="Proteomes" id="UP001500213">
    <property type="component" value="Unassembled WGS sequence"/>
</dbReference>
<dbReference type="EC" id="4.1.3.27" evidence="1"/>
<dbReference type="InterPro" id="IPR015890">
    <property type="entry name" value="Chorismate_C"/>
</dbReference>
<dbReference type="InterPro" id="IPR005801">
    <property type="entry name" value="ADC_synthase"/>
</dbReference>
<evidence type="ECO:0000256" key="4">
    <source>
        <dbReference type="ARBA" id="ARBA00047683"/>
    </source>
</evidence>
<evidence type="ECO:0000256" key="1">
    <source>
        <dbReference type="ARBA" id="ARBA00012266"/>
    </source>
</evidence>
<feature type="domain" description="Chorismate-utilising enzyme C-terminal" evidence="7">
    <location>
        <begin position="112"/>
        <end position="326"/>
    </location>
</feature>
<dbReference type="CDD" id="cd01743">
    <property type="entry name" value="GATase1_Anthranilate_Synthase"/>
    <property type="match status" value="1"/>
</dbReference>
<dbReference type="SUPFAM" id="SSF56322">
    <property type="entry name" value="ADC synthase"/>
    <property type="match status" value="1"/>
</dbReference>
<evidence type="ECO:0000313" key="9">
    <source>
        <dbReference type="Proteomes" id="UP001500213"/>
    </source>
</evidence>
<accession>A0ABP8AUS8</accession>
<feature type="region of interest" description="Disordered" evidence="5">
    <location>
        <begin position="701"/>
        <end position="729"/>
    </location>
</feature>
<evidence type="ECO:0000256" key="2">
    <source>
        <dbReference type="ARBA" id="ARBA00022962"/>
    </source>
</evidence>
<dbReference type="InterPro" id="IPR029062">
    <property type="entry name" value="Class_I_gatase-like"/>
</dbReference>
<proteinExistence type="predicted"/>
<dbReference type="Gene3D" id="3.60.120.10">
    <property type="entry name" value="Anthranilate synthase"/>
    <property type="match status" value="1"/>
</dbReference>
<dbReference type="PRINTS" id="PR00096">
    <property type="entry name" value="GATASE"/>
</dbReference>
<comment type="catalytic activity">
    <reaction evidence="4">
        <text>chorismate + L-glutamine = anthranilate + pyruvate + L-glutamate + H(+)</text>
        <dbReference type="Rhea" id="RHEA:21732"/>
        <dbReference type="ChEBI" id="CHEBI:15361"/>
        <dbReference type="ChEBI" id="CHEBI:15378"/>
        <dbReference type="ChEBI" id="CHEBI:16567"/>
        <dbReference type="ChEBI" id="CHEBI:29748"/>
        <dbReference type="ChEBI" id="CHEBI:29985"/>
        <dbReference type="ChEBI" id="CHEBI:58359"/>
        <dbReference type="EC" id="4.1.3.27"/>
    </reaction>
</comment>
<gene>
    <name evidence="8" type="primary">phzE</name>
    <name evidence="8" type="ORF">GCM10022288_21420</name>
</gene>
<dbReference type="PANTHER" id="PTHR11236:SF49">
    <property type="entry name" value="ANTHRANILATE SYNTHASE COMPONENT 1"/>
    <property type="match status" value="1"/>
</dbReference>
<organism evidence="8 9">
    <name type="scientific">Gryllotalpicola kribbensis</name>
    <dbReference type="NCBI Taxonomy" id="993084"/>
    <lineage>
        <taxon>Bacteria</taxon>
        <taxon>Bacillati</taxon>
        <taxon>Actinomycetota</taxon>
        <taxon>Actinomycetes</taxon>
        <taxon>Micrococcales</taxon>
        <taxon>Microbacteriaceae</taxon>
        <taxon>Gryllotalpicola</taxon>
    </lineage>
</organism>
<evidence type="ECO:0000256" key="5">
    <source>
        <dbReference type="SAM" id="MobiDB-lite"/>
    </source>
</evidence>
<protein>
    <recommendedName>
        <fullName evidence="1">anthranilate synthase</fullName>
        <ecNumber evidence="1">4.1.3.27</ecNumber>
    </recommendedName>
</protein>
<dbReference type="Pfam" id="PF00117">
    <property type="entry name" value="GATase"/>
    <property type="match status" value="1"/>
</dbReference>
<dbReference type="EMBL" id="BAABBX010000015">
    <property type="protein sequence ID" value="GAA4191099.1"/>
    <property type="molecule type" value="Genomic_DNA"/>
</dbReference>
<dbReference type="InterPro" id="IPR019999">
    <property type="entry name" value="Anth_synth_I-like"/>
</dbReference>